<dbReference type="EMBL" id="UINC01209660">
    <property type="protein sequence ID" value="SVE32770.1"/>
    <property type="molecule type" value="Genomic_DNA"/>
</dbReference>
<evidence type="ECO:0000313" key="1">
    <source>
        <dbReference type="EMBL" id="SVE32770.1"/>
    </source>
</evidence>
<organism evidence="1">
    <name type="scientific">marine metagenome</name>
    <dbReference type="NCBI Taxonomy" id="408172"/>
    <lineage>
        <taxon>unclassified sequences</taxon>
        <taxon>metagenomes</taxon>
        <taxon>ecological metagenomes</taxon>
    </lineage>
</organism>
<reference evidence="1" key="1">
    <citation type="submission" date="2018-05" db="EMBL/GenBank/DDBJ databases">
        <authorList>
            <person name="Lanie J.A."/>
            <person name="Ng W.-L."/>
            <person name="Kazmierczak K.M."/>
            <person name="Andrzejewski T.M."/>
            <person name="Davidsen T.M."/>
            <person name="Wayne K.J."/>
            <person name="Tettelin H."/>
            <person name="Glass J.I."/>
            <person name="Rusch D."/>
            <person name="Podicherti R."/>
            <person name="Tsui H.-C.T."/>
            <person name="Winkler M.E."/>
        </authorList>
    </citation>
    <scope>NUCLEOTIDE SEQUENCE</scope>
</reference>
<sequence length="36" mass="4093">MVLAPFFLQIFNAFFTLTELPLVEIPIATSSFETML</sequence>
<dbReference type="AlphaFoldDB" id="A0A383CL35"/>
<feature type="non-terminal residue" evidence="1">
    <location>
        <position position="36"/>
    </location>
</feature>
<proteinExistence type="predicted"/>
<gene>
    <name evidence="1" type="ORF">METZ01_LOCUS485624</name>
</gene>
<protein>
    <submittedName>
        <fullName evidence="1">Uncharacterized protein</fullName>
    </submittedName>
</protein>
<name>A0A383CL35_9ZZZZ</name>
<accession>A0A383CL35</accession>